<dbReference type="Pfam" id="PF08241">
    <property type="entry name" value="Methyltransf_11"/>
    <property type="match status" value="1"/>
</dbReference>
<dbReference type="RefSeq" id="WP_282587401.1">
    <property type="nucleotide sequence ID" value="NZ_JAMOIM010000020.1"/>
</dbReference>
<dbReference type="InterPro" id="IPR013216">
    <property type="entry name" value="Methyltransf_11"/>
</dbReference>
<dbReference type="PANTHER" id="PTHR42912:SF80">
    <property type="entry name" value="METHYLTRANSFERASE DOMAIN-CONTAINING PROTEIN"/>
    <property type="match status" value="1"/>
</dbReference>
<dbReference type="PANTHER" id="PTHR42912">
    <property type="entry name" value="METHYLTRANSFERASE"/>
    <property type="match status" value="1"/>
</dbReference>
<evidence type="ECO:0000313" key="3">
    <source>
        <dbReference type="Proteomes" id="UP001165667"/>
    </source>
</evidence>
<dbReference type="Proteomes" id="UP001165667">
    <property type="component" value="Unassembled WGS sequence"/>
</dbReference>
<protein>
    <submittedName>
        <fullName evidence="2">Methyltransferase domain-containing protein</fullName>
    </submittedName>
</protein>
<gene>
    <name evidence="2" type="ORF">M8523_23755</name>
</gene>
<evidence type="ECO:0000313" key="2">
    <source>
        <dbReference type="EMBL" id="MCW6511026.1"/>
    </source>
</evidence>
<sequence>MTDDARLAKATISDASQVVSAYARWAPVYDLVFEFVMRAGRQAAVAALGARPGRVLDVGIGTGLELPLFSPQQRVTGIDLAEPMLRRAQTKAARGPGNVDGLCVMDAARLAFPDASFDAVIAPYVLTVVPDPDAMLDEIDRVVKPGGDVVLVNHFGASQGPIAAIEAWLGKRAASLGWHPQFPFAVLGDWLAKTPDMVLTGRRTVGVLNLFTVVTLRKRGADPQG</sequence>
<dbReference type="InterPro" id="IPR050508">
    <property type="entry name" value="Methyltransf_Superfamily"/>
</dbReference>
<dbReference type="CDD" id="cd02440">
    <property type="entry name" value="AdoMet_MTases"/>
    <property type="match status" value="1"/>
</dbReference>
<reference evidence="2" key="1">
    <citation type="submission" date="2022-05" db="EMBL/GenBank/DDBJ databases">
        <authorList>
            <person name="Pankratov T."/>
        </authorList>
    </citation>
    <scope>NUCLEOTIDE SEQUENCE</scope>
    <source>
        <strain evidence="2">BP6-180914</strain>
    </source>
</reference>
<comment type="caution">
    <text evidence="2">The sequence shown here is derived from an EMBL/GenBank/DDBJ whole genome shotgun (WGS) entry which is preliminary data.</text>
</comment>
<feature type="domain" description="Methyltransferase type 11" evidence="1">
    <location>
        <begin position="56"/>
        <end position="150"/>
    </location>
</feature>
<accession>A0AA42CM08</accession>
<keyword evidence="3" id="KW-1185">Reference proteome</keyword>
<dbReference type="GO" id="GO:0008757">
    <property type="term" value="F:S-adenosylmethionine-dependent methyltransferase activity"/>
    <property type="evidence" value="ECO:0007669"/>
    <property type="project" value="InterPro"/>
</dbReference>
<dbReference type="InterPro" id="IPR029063">
    <property type="entry name" value="SAM-dependent_MTases_sf"/>
</dbReference>
<proteinExistence type="predicted"/>
<dbReference type="AlphaFoldDB" id="A0AA42CM08"/>
<dbReference type="EMBL" id="JAMOIM010000020">
    <property type="protein sequence ID" value="MCW6511026.1"/>
    <property type="molecule type" value="Genomic_DNA"/>
</dbReference>
<name>A0AA42CM08_9HYPH</name>
<dbReference type="GO" id="GO:0032259">
    <property type="term" value="P:methylation"/>
    <property type="evidence" value="ECO:0007669"/>
    <property type="project" value="UniProtKB-KW"/>
</dbReference>
<dbReference type="Gene3D" id="3.40.50.150">
    <property type="entry name" value="Vaccinia Virus protein VP39"/>
    <property type="match status" value="1"/>
</dbReference>
<organism evidence="2 3">
    <name type="scientific">Lichenifustis flavocetrariae</name>
    <dbReference type="NCBI Taxonomy" id="2949735"/>
    <lineage>
        <taxon>Bacteria</taxon>
        <taxon>Pseudomonadati</taxon>
        <taxon>Pseudomonadota</taxon>
        <taxon>Alphaproteobacteria</taxon>
        <taxon>Hyphomicrobiales</taxon>
        <taxon>Lichenihabitantaceae</taxon>
        <taxon>Lichenifustis</taxon>
    </lineage>
</organism>
<dbReference type="SUPFAM" id="SSF53335">
    <property type="entry name" value="S-adenosyl-L-methionine-dependent methyltransferases"/>
    <property type="match status" value="1"/>
</dbReference>
<keyword evidence="2" id="KW-0489">Methyltransferase</keyword>
<evidence type="ECO:0000259" key="1">
    <source>
        <dbReference type="Pfam" id="PF08241"/>
    </source>
</evidence>
<keyword evidence="2" id="KW-0808">Transferase</keyword>